<keyword evidence="1 10" id="KW-0540">Nuclease</keyword>
<keyword evidence="7 10" id="KW-0238">DNA-binding</keyword>
<keyword evidence="2 10" id="KW-0479">Metal-binding</keyword>
<keyword evidence="8 10" id="KW-0464">Manganese</keyword>
<organism evidence="11 12">
    <name type="scientific">Porcincola intestinalis</name>
    <dbReference type="NCBI Taxonomy" id="2606632"/>
    <lineage>
        <taxon>Bacteria</taxon>
        <taxon>Bacillati</taxon>
        <taxon>Bacillota</taxon>
        <taxon>Clostridia</taxon>
        <taxon>Lachnospirales</taxon>
        <taxon>Lachnospiraceae</taxon>
        <taxon>Porcincola</taxon>
    </lineage>
</organism>
<comment type="caution">
    <text evidence="11">The sequence shown here is derived from an EMBL/GenBank/DDBJ whole genome shotgun (WGS) entry which is preliminary data.</text>
</comment>
<evidence type="ECO:0000256" key="3">
    <source>
        <dbReference type="ARBA" id="ARBA00022759"/>
    </source>
</evidence>
<feature type="binding site" evidence="10">
    <location>
        <position position="217"/>
    </location>
    <ligand>
        <name>Mn(2+)</name>
        <dbReference type="ChEBI" id="CHEBI:29035"/>
    </ligand>
</feature>
<dbReference type="RefSeq" id="WP_154522194.1">
    <property type="nucleotide sequence ID" value="NZ_VULZ01000001.1"/>
</dbReference>
<keyword evidence="5 10" id="KW-0460">Magnesium</keyword>
<feature type="binding site" evidence="10">
    <location>
        <position position="146"/>
    </location>
    <ligand>
        <name>Mn(2+)</name>
        <dbReference type="ChEBI" id="CHEBI:29035"/>
    </ligand>
</feature>
<dbReference type="InterPro" id="IPR042211">
    <property type="entry name" value="CRISPR-assoc_Cas1_N"/>
</dbReference>
<evidence type="ECO:0000256" key="7">
    <source>
        <dbReference type="ARBA" id="ARBA00023125"/>
    </source>
</evidence>
<accession>A0A6L5X301</accession>
<evidence type="ECO:0000313" key="11">
    <source>
        <dbReference type="EMBL" id="MSS13763.1"/>
    </source>
</evidence>
<dbReference type="GO" id="GO:0016787">
    <property type="term" value="F:hydrolase activity"/>
    <property type="evidence" value="ECO:0007669"/>
    <property type="project" value="UniProtKB-KW"/>
</dbReference>
<dbReference type="GO" id="GO:0046872">
    <property type="term" value="F:metal ion binding"/>
    <property type="evidence" value="ECO:0007669"/>
    <property type="project" value="UniProtKB-UniRule"/>
</dbReference>
<evidence type="ECO:0000256" key="6">
    <source>
        <dbReference type="ARBA" id="ARBA00023118"/>
    </source>
</evidence>
<dbReference type="GO" id="GO:0043571">
    <property type="term" value="P:maintenance of CRISPR repeat elements"/>
    <property type="evidence" value="ECO:0007669"/>
    <property type="project" value="UniProtKB-UniRule"/>
</dbReference>
<evidence type="ECO:0000256" key="1">
    <source>
        <dbReference type="ARBA" id="ARBA00022722"/>
    </source>
</evidence>
<dbReference type="InterPro" id="IPR002729">
    <property type="entry name" value="CRISPR-assoc_Cas1"/>
</dbReference>
<evidence type="ECO:0000256" key="8">
    <source>
        <dbReference type="ARBA" id="ARBA00023211"/>
    </source>
</evidence>
<proteinExistence type="inferred from homology"/>
<comment type="similarity">
    <text evidence="10">Belongs to the CRISPR-associated endonuclease Cas1 family.</text>
</comment>
<dbReference type="PANTHER" id="PTHR34353">
    <property type="entry name" value="CRISPR-ASSOCIATED ENDONUCLEASE CAS1 1"/>
    <property type="match status" value="1"/>
</dbReference>
<dbReference type="Gene3D" id="3.100.10.20">
    <property type="entry name" value="CRISPR-associated endonuclease Cas1, N-terminal domain"/>
    <property type="match status" value="1"/>
</dbReference>
<dbReference type="Gene3D" id="1.20.120.920">
    <property type="entry name" value="CRISPR-associated endonuclease Cas1, C-terminal domain"/>
    <property type="match status" value="1"/>
</dbReference>
<dbReference type="GO" id="GO:0051607">
    <property type="term" value="P:defense response to virus"/>
    <property type="evidence" value="ECO:0007669"/>
    <property type="project" value="UniProtKB-UniRule"/>
</dbReference>
<dbReference type="EMBL" id="VULZ01000001">
    <property type="protein sequence ID" value="MSS13763.1"/>
    <property type="molecule type" value="Genomic_DNA"/>
</dbReference>
<sequence>MSWRTVVVSHNAKLDYENGYLVVRGEETKRIFINEIELLMIENTAVAMTGYLLAELVRNKVKVVFCDQRRNPCAELMPYYGSHDTSAKVRSQIQWSEDIKSAVWTEIVSEKIRKQSEVLLRHKLSEGDKLQGYLAEMTLGDTTNREGHAAKVYFNALFGKKFTRAEDSPINAALNYGYSLILSLFTREIVANGYLTQLGLFHDNMFNPFNLASDLMEPFRPLVDECVITHQPDKFETDEKHQMLALLEQEVSINGRKEYIGNAVKIYTHSVFDALEDKDVSLIRFYQNEL</sequence>
<dbReference type="NCBIfam" id="TIGR00287">
    <property type="entry name" value="cas1"/>
    <property type="match status" value="1"/>
</dbReference>
<dbReference type="NCBIfam" id="TIGR03639">
    <property type="entry name" value="cas1_NMENI"/>
    <property type="match status" value="1"/>
</dbReference>
<keyword evidence="3 10" id="KW-0255">Endonuclease</keyword>
<dbReference type="InterPro" id="IPR019855">
    <property type="entry name" value="CRISPR-assoc_Cas1_NMENI"/>
</dbReference>
<dbReference type="InterPro" id="IPR042206">
    <property type="entry name" value="CRISPR-assoc_Cas1_C"/>
</dbReference>
<evidence type="ECO:0000256" key="9">
    <source>
        <dbReference type="ARBA" id="ARBA00038592"/>
    </source>
</evidence>
<keyword evidence="12" id="KW-1185">Reference proteome</keyword>
<dbReference type="GO" id="GO:0003677">
    <property type="term" value="F:DNA binding"/>
    <property type="evidence" value="ECO:0007669"/>
    <property type="project" value="UniProtKB-KW"/>
</dbReference>
<feature type="binding site" evidence="10">
    <location>
        <position position="202"/>
    </location>
    <ligand>
        <name>Mn(2+)</name>
        <dbReference type="ChEBI" id="CHEBI:29035"/>
    </ligand>
</feature>
<comment type="function">
    <text evidence="10">CRISPR (clustered regularly interspaced short palindromic repeat), is an adaptive immune system that provides protection against mobile genetic elements (viruses, transposable elements and conjugative plasmids). CRISPR clusters contain spacers, sequences complementary to antecedent mobile elements, and target invading nucleic acids. CRISPR clusters are transcribed and processed into CRISPR RNA (crRNA). Acts as a dsDNA endonuclease. Involved in the integration of spacer DNA into the CRISPR cassette.</text>
</comment>
<dbReference type="InterPro" id="IPR050646">
    <property type="entry name" value="Cas1"/>
</dbReference>
<reference evidence="11 12" key="1">
    <citation type="submission" date="2019-08" db="EMBL/GenBank/DDBJ databases">
        <title>In-depth cultivation of the pig gut microbiome towards novel bacterial diversity and tailored functional studies.</title>
        <authorList>
            <person name="Wylensek D."/>
            <person name="Hitch T.C.A."/>
            <person name="Clavel T."/>
        </authorList>
    </citation>
    <scope>NUCLEOTIDE SEQUENCE [LARGE SCALE GENOMIC DNA]</scope>
    <source>
        <strain evidence="11 12">Oil+RF-744-WCA-WT-11</strain>
    </source>
</reference>
<keyword evidence="4 10" id="KW-0378">Hydrolase</keyword>
<evidence type="ECO:0000256" key="10">
    <source>
        <dbReference type="HAMAP-Rule" id="MF_01470"/>
    </source>
</evidence>
<evidence type="ECO:0000256" key="5">
    <source>
        <dbReference type="ARBA" id="ARBA00022842"/>
    </source>
</evidence>
<evidence type="ECO:0000313" key="12">
    <source>
        <dbReference type="Proteomes" id="UP000481852"/>
    </source>
</evidence>
<dbReference type="PANTHER" id="PTHR34353:SF2">
    <property type="entry name" value="CRISPR-ASSOCIATED ENDONUCLEASE CAS1 1"/>
    <property type="match status" value="1"/>
</dbReference>
<protein>
    <recommendedName>
        <fullName evidence="10">CRISPR-associated endonuclease Cas1</fullName>
        <ecNumber evidence="10">3.1.-.-</ecNumber>
    </recommendedName>
</protein>
<evidence type="ECO:0000256" key="2">
    <source>
        <dbReference type="ARBA" id="ARBA00022723"/>
    </source>
</evidence>
<dbReference type="Proteomes" id="UP000481852">
    <property type="component" value="Unassembled WGS sequence"/>
</dbReference>
<evidence type="ECO:0000256" key="4">
    <source>
        <dbReference type="ARBA" id="ARBA00022801"/>
    </source>
</evidence>
<dbReference type="HAMAP" id="MF_01470">
    <property type="entry name" value="Cas1"/>
    <property type="match status" value="1"/>
</dbReference>
<dbReference type="Pfam" id="PF01867">
    <property type="entry name" value="Cas_Cas1"/>
    <property type="match status" value="1"/>
</dbReference>
<dbReference type="GO" id="GO:0004520">
    <property type="term" value="F:DNA endonuclease activity"/>
    <property type="evidence" value="ECO:0007669"/>
    <property type="project" value="InterPro"/>
</dbReference>
<keyword evidence="6 10" id="KW-0051">Antiviral defense</keyword>
<gene>
    <name evidence="10 11" type="primary">cas1</name>
    <name evidence="11" type="ORF">FYJ35_01675</name>
</gene>
<name>A0A6L5X301_9FIRM</name>
<dbReference type="EC" id="3.1.-.-" evidence="10"/>
<comment type="cofactor">
    <cofactor evidence="10">
        <name>Mg(2+)</name>
        <dbReference type="ChEBI" id="CHEBI:18420"/>
    </cofactor>
    <cofactor evidence="10">
        <name>Mn(2+)</name>
        <dbReference type="ChEBI" id="CHEBI:29035"/>
    </cofactor>
</comment>
<dbReference type="AlphaFoldDB" id="A0A6L5X301"/>
<comment type="subunit">
    <text evidence="9 10">Homodimer, forms a heterotetramer with a Cas2 homodimer.</text>
</comment>